<comment type="subunit">
    <text evidence="10">Homodimer.</text>
</comment>
<dbReference type="GO" id="GO:0003978">
    <property type="term" value="F:UDP-glucose 4-epimerase activity"/>
    <property type="evidence" value="ECO:0007669"/>
    <property type="project" value="UniProtKB-UniRule"/>
</dbReference>
<dbReference type="Gene3D" id="3.40.50.720">
    <property type="entry name" value="NAD(P)-binding Rossmann-like Domain"/>
    <property type="match status" value="1"/>
</dbReference>
<dbReference type="Proteomes" id="UP000192342">
    <property type="component" value="Unassembled WGS sequence"/>
</dbReference>
<dbReference type="Pfam" id="PF01370">
    <property type="entry name" value="Epimerase"/>
    <property type="match status" value="1"/>
</dbReference>
<comment type="similarity">
    <text evidence="4 10">Belongs to the NAD(P)-dependent epimerase/dehydratase family.</text>
</comment>
<comment type="pathway">
    <text evidence="3 10">Carbohydrate metabolism; galactose metabolism.</text>
</comment>
<keyword evidence="9 10" id="KW-0119">Carbohydrate metabolism</keyword>
<dbReference type="GO" id="GO:0006012">
    <property type="term" value="P:galactose metabolic process"/>
    <property type="evidence" value="ECO:0007669"/>
    <property type="project" value="UniProtKB-UniPathway"/>
</dbReference>
<evidence type="ECO:0000313" key="13">
    <source>
        <dbReference type="Proteomes" id="UP000192342"/>
    </source>
</evidence>
<evidence type="ECO:0000256" key="6">
    <source>
        <dbReference type="ARBA" id="ARBA00018569"/>
    </source>
</evidence>
<evidence type="ECO:0000259" key="11">
    <source>
        <dbReference type="Pfam" id="PF01370"/>
    </source>
</evidence>
<proteinExistence type="inferred from homology"/>
<dbReference type="SUPFAM" id="SSF51735">
    <property type="entry name" value="NAD(P)-binding Rossmann-fold domains"/>
    <property type="match status" value="1"/>
</dbReference>
<dbReference type="EC" id="5.1.3.2" evidence="5 10"/>
<keyword evidence="7 10" id="KW-0520">NAD</keyword>
<evidence type="ECO:0000256" key="7">
    <source>
        <dbReference type="ARBA" id="ARBA00023027"/>
    </source>
</evidence>
<protein>
    <recommendedName>
        <fullName evidence="6 10">UDP-glucose 4-epimerase</fullName>
        <ecNumber evidence="5 10">5.1.3.2</ecNumber>
    </recommendedName>
</protein>
<evidence type="ECO:0000313" key="12">
    <source>
        <dbReference type="EMBL" id="ORE85171.1"/>
    </source>
</evidence>
<gene>
    <name evidence="12" type="ORF">ATO7_15347</name>
</gene>
<dbReference type="InterPro" id="IPR005886">
    <property type="entry name" value="UDP_G4E"/>
</dbReference>
<dbReference type="OrthoDB" id="9803010at2"/>
<reference evidence="12 13" key="1">
    <citation type="submission" date="2013-04" db="EMBL/GenBank/DDBJ databases">
        <title>Oceanococcus atlanticus 22II-S10r2 Genome Sequencing.</title>
        <authorList>
            <person name="Lai Q."/>
            <person name="Li G."/>
            <person name="Shao Z."/>
        </authorList>
    </citation>
    <scope>NUCLEOTIDE SEQUENCE [LARGE SCALE GENOMIC DNA]</scope>
    <source>
        <strain evidence="12 13">22II-S10r2</strain>
    </source>
</reference>
<comment type="caution">
    <text evidence="12">The sequence shown here is derived from an EMBL/GenBank/DDBJ whole genome shotgun (WGS) entry which is preliminary data.</text>
</comment>
<accession>A0A1Y1SAV0</accession>
<dbReference type="PANTHER" id="PTHR43725">
    <property type="entry name" value="UDP-GLUCOSE 4-EPIMERASE"/>
    <property type="match status" value="1"/>
</dbReference>
<name>A0A1Y1SAV0_9GAMM</name>
<dbReference type="AlphaFoldDB" id="A0A1Y1SAV0"/>
<dbReference type="NCBIfam" id="TIGR01179">
    <property type="entry name" value="galE"/>
    <property type="match status" value="1"/>
</dbReference>
<organism evidence="12 13">
    <name type="scientific">Oceanococcus atlanticus</name>
    <dbReference type="NCBI Taxonomy" id="1317117"/>
    <lineage>
        <taxon>Bacteria</taxon>
        <taxon>Pseudomonadati</taxon>
        <taxon>Pseudomonadota</taxon>
        <taxon>Gammaproteobacteria</taxon>
        <taxon>Chromatiales</taxon>
        <taxon>Oceanococcaceae</taxon>
        <taxon>Oceanococcus</taxon>
    </lineage>
</organism>
<evidence type="ECO:0000256" key="2">
    <source>
        <dbReference type="ARBA" id="ARBA00001911"/>
    </source>
</evidence>
<evidence type="ECO:0000256" key="5">
    <source>
        <dbReference type="ARBA" id="ARBA00013189"/>
    </source>
</evidence>
<dbReference type="EMBL" id="AQQV01000005">
    <property type="protein sequence ID" value="ORE85171.1"/>
    <property type="molecule type" value="Genomic_DNA"/>
</dbReference>
<dbReference type="InterPro" id="IPR036291">
    <property type="entry name" value="NAD(P)-bd_dom_sf"/>
</dbReference>
<evidence type="ECO:0000256" key="4">
    <source>
        <dbReference type="ARBA" id="ARBA00007637"/>
    </source>
</evidence>
<dbReference type="InterPro" id="IPR001509">
    <property type="entry name" value="Epimerase_deHydtase"/>
</dbReference>
<sequence>MKTLVVGGAGYIGSHMTRLLLDQGHEVRVLDDLSTGHRGAIPAELLIEGSLLDPAALDQALETSQADVVIHFAAKSIIPESLSNPQLYYQTNLSGTMQVLEAMRRHRCSRLIFSSTAAVYGTPEVVPIDESAPTRPISPYGRTKLFMEQMIADYAAAYGLRTTSLRYFNAAGAHASGLIGEAHEPETHLIPNILRSMAQGDFTLQLFGTEHPTADGTCVRDYIHVQDLVSAHLRAAEHLANLPAGHSDVFNLGLGHGYSVLEVLEAAQAVVGREIPRQIRPARAGDPPTLIANPGRANQILGWHCVHSDLDTILRSAWRWHQGPGFTST</sequence>
<keyword evidence="8 10" id="KW-0413">Isomerase</keyword>
<keyword evidence="13" id="KW-1185">Reference proteome</keyword>
<dbReference type="PANTHER" id="PTHR43725:SF53">
    <property type="entry name" value="UDP-ARABINOSE 4-EPIMERASE 1"/>
    <property type="match status" value="1"/>
</dbReference>
<evidence type="ECO:0000256" key="8">
    <source>
        <dbReference type="ARBA" id="ARBA00023235"/>
    </source>
</evidence>
<comment type="cofactor">
    <cofactor evidence="2 10">
        <name>NAD(+)</name>
        <dbReference type="ChEBI" id="CHEBI:57540"/>
    </cofactor>
</comment>
<feature type="domain" description="NAD-dependent epimerase/dehydratase" evidence="11">
    <location>
        <begin position="4"/>
        <end position="253"/>
    </location>
</feature>
<evidence type="ECO:0000256" key="3">
    <source>
        <dbReference type="ARBA" id="ARBA00004947"/>
    </source>
</evidence>
<dbReference type="STRING" id="1317117.ATO7_15347"/>
<dbReference type="Gene3D" id="3.90.25.10">
    <property type="entry name" value="UDP-galactose 4-epimerase, domain 1"/>
    <property type="match status" value="1"/>
</dbReference>
<dbReference type="RefSeq" id="WP_083563322.1">
    <property type="nucleotide sequence ID" value="NZ_AQQV01000005.1"/>
</dbReference>
<dbReference type="UniPathway" id="UPA00214"/>
<evidence type="ECO:0000256" key="1">
    <source>
        <dbReference type="ARBA" id="ARBA00000083"/>
    </source>
</evidence>
<comment type="catalytic activity">
    <reaction evidence="1 10">
        <text>UDP-alpha-D-glucose = UDP-alpha-D-galactose</text>
        <dbReference type="Rhea" id="RHEA:22168"/>
        <dbReference type="ChEBI" id="CHEBI:58885"/>
        <dbReference type="ChEBI" id="CHEBI:66914"/>
        <dbReference type="EC" id="5.1.3.2"/>
    </reaction>
</comment>
<evidence type="ECO:0000256" key="10">
    <source>
        <dbReference type="RuleBase" id="RU366046"/>
    </source>
</evidence>
<evidence type="ECO:0000256" key="9">
    <source>
        <dbReference type="ARBA" id="ARBA00023277"/>
    </source>
</evidence>
<dbReference type="CDD" id="cd05247">
    <property type="entry name" value="UDP_G4E_1_SDR_e"/>
    <property type="match status" value="1"/>
</dbReference>